<evidence type="ECO:0000259" key="6">
    <source>
        <dbReference type="Pfam" id="PF13847"/>
    </source>
</evidence>
<evidence type="ECO:0000256" key="3">
    <source>
        <dbReference type="ARBA" id="ARBA00022691"/>
    </source>
</evidence>
<evidence type="ECO:0000259" key="7">
    <source>
        <dbReference type="Pfam" id="PF17827"/>
    </source>
</evidence>
<evidence type="ECO:0000256" key="2">
    <source>
        <dbReference type="ARBA" id="ARBA00022679"/>
    </source>
</evidence>
<feature type="binding site" evidence="5">
    <location>
        <position position="177"/>
    </location>
    <ligand>
        <name>S-adenosyl-L-methionine</name>
        <dbReference type="ChEBI" id="CHEBI:59789"/>
    </ligand>
</feature>
<dbReference type="PROSITE" id="PS00092">
    <property type="entry name" value="N6_MTASE"/>
    <property type="match status" value="1"/>
</dbReference>
<dbReference type="InterPro" id="IPR004556">
    <property type="entry name" value="HemK-like"/>
</dbReference>
<comment type="similarity">
    <text evidence="5">Belongs to the protein N5-glutamine methyltransferase family. PrmC subfamily.</text>
</comment>
<dbReference type="RefSeq" id="WP_015066823.1">
    <property type="nucleotide sequence ID" value="NZ_CP013928.1"/>
</dbReference>
<evidence type="ECO:0000256" key="1">
    <source>
        <dbReference type="ARBA" id="ARBA00022603"/>
    </source>
</evidence>
<keyword evidence="3 5" id="KW-0949">S-adenosyl-L-methionine</keyword>
<dbReference type="Gene3D" id="3.40.50.150">
    <property type="entry name" value="Vaccinia Virus protein VP39"/>
    <property type="match status" value="1"/>
</dbReference>
<accession>A0AAC9F6Z9</accession>
<evidence type="ECO:0000313" key="8">
    <source>
        <dbReference type="EMBL" id="AMJ78173.1"/>
    </source>
</evidence>
<reference evidence="8 9" key="1">
    <citation type="submission" date="2015-12" db="EMBL/GenBank/DDBJ databases">
        <title>Intraspecies pangenome expansion in the marine bacterium Alteromonas.</title>
        <authorList>
            <person name="Lopez-Perez M."/>
            <person name="Rodriguez-Valera F."/>
        </authorList>
    </citation>
    <scope>NUCLEOTIDE SEQUENCE [LARGE SCALE GENOMIC DNA]</scope>
    <source>
        <strain evidence="8 9">UM8</strain>
    </source>
</reference>
<dbReference type="Pfam" id="PF13847">
    <property type="entry name" value="Methyltransf_31"/>
    <property type="match status" value="1"/>
</dbReference>
<comment type="function">
    <text evidence="5">Methylates the class 1 translation termination release factors RF1/PrfA and RF2/PrfB on the glutamine residue of the universally conserved GGQ motif.</text>
</comment>
<dbReference type="InterPro" id="IPR025714">
    <property type="entry name" value="Methyltranfer_dom"/>
</dbReference>
<dbReference type="PANTHER" id="PTHR18895">
    <property type="entry name" value="HEMK METHYLTRANSFERASE"/>
    <property type="match status" value="1"/>
</dbReference>
<organism evidence="8 9">
    <name type="scientific">Alteromonas mediterranea</name>
    <dbReference type="NCBI Taxonomy" id="314275"/>
    <lineage>
        <taxon>Bacteria</taxon>
        <taxon>Pseudomonadati</taxon>
        <taxon>Pseudomonadota</taxon>
        <taxon>Gammaproteobacteria</taxon>
        <taxon>Alteromonadales</taxon>
        <taxon>Alteromonadaceae</taxon>
        <taxon>Alteromonas/Salinimonas group</taxon>
        <taxon>Alteromonas</taxon>
    </lineage>
</organism>
<name>A0AAC9F6Z9_9ALTE</name>
<dbReference type="GO" id="GO:0003676">
    <property type="term" value="F:nucleic acid binding"/>
    <property type="evidence" value="ECO:0007669"/>
    <property type="project" value="InterPro"/>
</dbReference>
<dbReference type="HAMAP" id="MF_02126">
    <property type="entry name" value="RF_methyltr_PrmC"/>
    <property type="match status" value="1"/>
</dbReference>
<sequence>MRIDQALAWAVKQLEGGESPSVDAKVMLADILGKSQTYLFTWPDKTLTPSQIAQFEGAIERRKAGEPVAYIIGKRDFWTLSLFTSSHTLIPRPDTEVLVEHVINWATGNVSANTPNKSRLSICDLGTGTGAIALALASELPQASVIGVDFLSDAVALAKRNANSNKIENARFMQSDWFSALRGHTFDIIVSNPPYIDETSPYLNEGDVRFEPKSALTSGDSGLSDIKHIISHASTYLNSNGLLAFEHGFDQGDAVKALLQTSGFVNVKTIKDYGNNDRVTLGQWP</sequence>
<evidence type="ECO:0000313" key="9">
    <source>
        <dbReference type="Proteomes" id="UP000061468"/>
    </source>
</evidence>
<feature type="binding site" evidence="5">
    <location>
        <begin position="126"/>
        <end position="130"/>
    </location>
    <ligand>
        <name>S-adenosyl-L-methionine</name>
        <dbReference type="ChEBI" id="CHEBI:59789"/>
    </ligand>
</feature>
<proteinExistence type="inferred from homology"/>
<dbReference type="AlphaFoldDB" id="A0AAC9F6Z9"/>
<dbReference type="Proteomes" id="UP000061468">
    <property type="component" value="Chromosome"/>
</dbReference>
<dbReference type="InterPro" id="IPR050320">
    <property type="entry name" value="N5-glutamine_MTase"/>
</dbReference>
<comment type="catalytic activity">
    <reaction evidence="4 5">
        <text>L-glutaminyl-[peptide chain release factor] + S-adenosyl-L-methionine = N(5)-methyl-L-glutaminyl-[peptide chain release factor] + S-adenosyl-L-homocysteine + H(+)</text>
        <dbReference type="Rhea" id="RHEA:42896"/>
        <dbReference type="Rhea" id="RHEA-COMP:10271"/>
        <dbReference type="Rhea" id="RHEA-COMP:10272"/>
        <dbReference type="ChEBI" id="CHEBI:15378"/>
        <dbReference type="ChEBI" id="CHEBI:30011"/>
        <dbReference type="ChEBI" id="CHEBI:57856"/>
        <dbReference type="ChEBI" id="CHEBI:59789"/>
        <dbReference type="ChEBI" id="CHEBI:61891"/>
        <dbReference type="EC" id="2.1.1.297"/>
    </reaction>
</comment>
<dbReference type="EMBL" id="CP013928">
    <property type="protein sequence ID" value="AMJ78173.1"/>
    <property type="molecule type" value="Genomic_DNA"/>
</dbReference>
<gene>
    <name evidence="5" type="primary">prmC</name>
    <name evidence="8" type="ORF">AV942_07660</name>
</gene>
<dbReference type="GO" id="GO:0102559">
    <property type="term" value="F:peptide chain release factor N(5)-glutamine methyltransferase activity"/>
    <property type="evidence" value="ECO:0007669"/>
    <property type="project" value="UniProtKB-EC"/>
</dbReference>
<dbReference type="InterPro" id="IPR040758">
    <property type="entry name" value="PrmC_N"/>
</dbReference>
<dbReference type="EC" id="2.1.1.297" evidence="5"/>
<dbReference type="Gene3D" id="1.10.8.10">
    <property type="entry name" value="DNA helicase RuvA subunit, C-terminal domain"/>
    <property type="match status" value="1"/>
</dbReference>
<feature type="domain" description="Release factor glutamine methyltransferase N-terminal" evidence="7">
    <location>
        <begin position="5"/>
        <end position="73"/>
    </location>
</feature>
<feature type="binding site" evidence="5">
    <location>
        <position position="192"/>
    </location>
    <ligand>
        <name>S-adenosyl-L-methionine</name>
        <dbReference type="ChEBI" id="CHEBI:59789"/>
    </ligand>
</feature>
<keyword evidence="2 5" id="KW-0808">Transferase</keyword>
<dbReference type="Pfam" id="PF17827">
    <property type="entry name" value="PrmC_N"/>
    <property type="match status" value="1"/>
</dbReference>
<dbReference type="PANTHER" id="PTHR18895:SF74">
    <property type="entry name" value="MTRF1L RELEASE FACTOR GLUTAMINE METHYLTRANSFERASE"/>
    <property type="match status" value="1"/>
</dbReference>
<protein>
    <recommendedName>
        <fullName evidence="5">Release factor glutamine methyltransferase</fullName>
        <shortName evidence="5">RF MTase</shortName>
        <ecNumber evidence="5">2.1.1.297</ecNumber>
    </recommendedName>
    <alternativeName>
        <fullName evidence="5">N5-glutamine methyltransferase PrmC</fullName>
    </alternativeName>
    <alternativeName>
        <fullName evidence="5">Protein-(glutamine-N5) MTase PrmC</fullName>
    </alternativeName>
    <alternativeName>
        <fullName evidence="5">Protein-glutamine N-methyltransferase PrmC</fullName>
    </alternativeName>
</protein>
<feature type="binding site" evidence="5">
    <location>
        <position position="149"/>
    </location>
    <ligand>
        <name>S-adenosyl-L-methionine</name>
        <dbReference type="ChEBI" id="CHEBI:59789"/>
    </ligand>
</feature>
<dbReference type="InterPro" id="IPR002052">
    <property type="entry name" value="DNA_methylase_N6_adenine_CS"/>
</dbReference>
<dbReference type="SUPFAM" id="SSF53335">
    <property type="entry name" value="S-adenosyl-L-methionine-dependent methyltransferases"/>
    <property type="match status" value="1"/>
</dbReference>
<keyword evidence="1 5" id="KW-0489">Methyltransferase</keyword>
<dbReference type="FunFam" id="3.40.50.150:FF:000053">
    <property type="entry name" value="Release factor glutamine methyltransferase"/>
    <property type="match status" value="1"/>
</dbReference>
<evidence type="ECO:0000256" key="5">
    <source>
        <dbReference type="HAMAP-Rule" id="MF_02126"/>
    </source>
</evidence>
<dbReference type="NCBIfam" id="TIGR03534">
    <property type="entry name" value="RF_mod_PrmC"/>
    <property type="match status" value="1"/>
</dbReference>
<evidence type="ECO:0000256" key="4">
    <source>
        <dbReference type="ARBA" id="ARBA00048391"/>
    </source>
</evidence>
<dbReference type="CDD" id="cd02440">
    <property type="entry name" value="AdoMet_MTases"/>
    <property type="match status" value="1"/>
</dbReference>
<feature type="domain" description="Methyltransferase" evidence="6">
    <location>
        <begin position="117"/>
        <end position="238"/>
    </location>
</feature>
<feature type="binding site" evidence="5">
    <location>
        <begin position="192"/>
        <end position="195"/>
    </location>
    <ligand>
        <name>substrate</name>
    </ligand>
</feature>
<dbReference type="GO" id="GO:0032259">
    <property type="term" value="P:methylation"/>
    <property type="evidence" value="ECO:0007669"/>
    <property type="project" value="UniProtKB-KW"/>
</dbReference>
<dbReference type="InterPro" id="IPR019874">
    <property type="entry name" value="RF_methyltr_PrmC"/>
</dbReference>
<dbReference type="InterPro" id="IPR029063">
    <property type="entry name" value="SAM-dependent_MTases_sf"/>
</dbReference>
<dbReference type="NCBIfam" id="TIGR00536">
    <property type="entry name" value="hemK_fam"/>
    <property type="match status" value="1"/>
</dbReference>